<dbReference type="Pfam" id="PF04082">
    <property type="entry name" value="Fungal_trans"/>
    <property type="match status" value="1"/>
</dbReference>
<dbReference type="GO" id="GO:0006351">
    <property type="term" value="P:DNA-templated transcription"/>
    <property type="evidence" value="ECO:0007669"/>
    <property type="project" value="InterPro"/>
</dbReference>
<dbReference type="GO" id="GO:0003677">
    <property type="term" value="F:DNA binding"/>
    <property type="evidence" value="ECO:0007669"/>
    <property type="project" value="InterPro"/>
</dbReference>
<evidence type="ECO:0000313" key="8">
    <source>
        <dbReference type="EMBL" id="OKL56172.1"/>
    </source>
</evidence>
<evidence type="ECO:0000259" key="7">
    <source>
        <dbReference type="Pfam" id="PF04082"/>
    </source>
</evidence>
<dbReference type="GO" id="GO:0008270">
    <property type="term" value="F:zinc ion binding"/>
    <property type="evidence" value="ECO:0007669"/>
    <property type="project" value="InterPro"/>
</dbReference>
<evidence type="ECO:0000256" key="6">
    <source>
        <dbReference type="SAM" id="MobiDB-lite"/>
    </source>
</evidence>
<name>A0A1Q5Q7Z6_TALAT</name>
<feature type="compositionally biased region" description="Polar residues" evidence="6">
    <location>
        <begin position="211"/>
        <end position="231"/>
    </location>
</feature>
<accession>A0A1Q5Q7Z6</accession>
<gene>
    <name evidence="8" type="ORF">UA08_08491</name>
</gene>
<dbReference type="EMBL" id="LFMY01000015">
    <property type="protein sequence ID" value="OKL56172.1"/>
    <property type="molecule type" value="Genomic_DNA"/>
</dbReference>
<keyword evidence="4" id="KW-0804">Transcription</keyword>
<feature type="region of interest" description="Disordered" evidence="6">
    <location>
        <begin position="211"/>
        <end position="239"/>
    </location>
</feature>
<feature type="region of interest" description="Disordered" evidence="6">
    <location>
        <begin position="252"/>
        <end position="292"/>
    </location>
</feature>
<dbReference type="CDD" id="cd12148">
    <property type="entry name" value="fungal_TF_MHR"/>
    <property type="match status" value="1"/>
</dbReference>
<dbReference type="STRING" id="1441469.A0A1Q5Q7Z6"/>
<comment type="caution">
    <text evidence="8">The sequence shown here is derived from an EMBL/GenBank/DDBJ whole genome shotgun (WGS) entry which is preliminary data.</text>
</comment>
<keyword evidence="5" id="KW-0539">Nucleus</keyword>
<evidence type="ECO:0000256" key="2">
    <source>
        <dbReference type="ARBA" id="ARBA00022833"/>
    </source>
</evidence>
<evidence type="ECO:0000256" key="3">
    <source>
        <dbReference type="ARBA" id="ARBA00023015"/>
    </source>
</evidence>
<dbReference type="AlphaFoldDB" id="A0A1Q5Q7Z6"/>
<keyword evidence="2" id="KW-0862">Zinc</keyword>
<protein>
    <recommendedName>
        <fullName evidence="7">Xylanolytic transcriptional activator regulatory domain-containing protein</fullName>
    </recommendedName>
</protein>
<proteinExistence type="predicted"/>
<keyword evidence="3" id="KW-0805">Transcription regulation</keyword>
<dbReference type="InterPro" id="IPR007219">
    <property type="entry name" value="XnlR_reg_dom"/>
</dbReference>
<evidence type="ECO:0000256" key="5">
    <source>
        <dbReference type="ARBA" id="ARBA00023242"/>
    </source>
</evidence>
<dbReference type="PANTHER" id="PTHR47660:SF7">
    <property type="entry name" value="TRANSCRIPTION FACTOR WITH C2H2 AND ZN(2)-CYS(6) DNA BINDING DOMAIN (EUROFUNG)"/>
    <property type="match status" value="1"/>
</dbReference>
<organism evidence="8 9">
    <name type="scientific">Talaromyces atroroseus</name>
    <dbReference type="NCBI Taxonomy" id="1441469"/>
    <lineage>
        <taxon>Eukaryota</taxon>
        <taxon>Fungi</taxon>
        <taxon>Dikarya</taxon>
        <taxon>Ascomycota</taxon>
        <taxon>Pezizomycotina</taxon>
        <taxon>Eurotiomycetes</taxon>
        <taxon>Eurotiomycetidae</taxon>
        <taxon>Eurotiales</taxon>
        <taxon>Trichocomaceae</taxon>
        <taxon>Talaromyces</taxon>
        <taxon>Talaromyces sect. Trachyspermi</taxon>
    </lineage>
</organism>
<keyword evidence="9" id="KW-1185">Reference proteome</keyword>
<feature type="compositionally biased region" description="Polar residues" evidence="6">
    <location>
        <begin position="252"/>
        <end position="267"/>
    </location>
</feature>
<reference evidence="8 9" key="1">
    <citation type="submission" date="2015-06" db="EMBL/GenBank/DDBJ databases">
        <title>Talaromyces atroroseus IBT 11181 draft genome.</title>
        <authorList>
            <person name="Rasmussen K.B."/>
            <person name="Rasmussen S."/>
            <person name="Petersen B."/>
            <person name="Sicheritz-Ponten T."/>
            <person name="Mortensen U.H."/>
            <person name="Thrane U."/>
        </authorList>
    </citation>
    <scope>NUCLEOTIDE SEQUENCE [LARGE SCALE GENOMIC DNA]</scope>
    <source>
        <strain evidence="8 9">IBT 11181</strain>
    </source>
</reference>
<sequence>MVGLAVPRGVGGSHSTRMRERNGAWKVEGGRSSGHFINVEAATPDSFPALFTPNLFLPLANYCSGTAIGNLQSTFATNTLAVNLTNTGGRWRVKRAENTGRLRLRNVLSATLHSGGQSISKGIFGAIQRRNLLNVSNATVVSQGVILFIGMIKVTTLQGWKDDWIGCTESRLRLSGHVFNAHLLASDVAAANLVIDAKLVQSAATKISSQKESVGQQSVLNTTRQQTSLDPNRSPSLQQRSQQFQFRFITYDSRTPSDRASPNSSSDVRSDRLFSRPDATSPTSEPQHQNLHEQTLDKSYSPYAFDSPRACSQDNTDALQIAIQNTILTEGECPNPPQAHRNDMSLDIAQSSGLELPLDPELFQPVDDLSMNWLPIDFSKDLDSLQPMDPDFSYDTAHEWWLESLNAKDEWLEPTTDMGHIAMLGLTEQSCSLPFTTTKSSQLLSSLSPDGSSLSASNDEKLGFGDHYVDGEGSRHTKQKRKRKTCWAPSENLISSFKVHVAGTVPQTKLAFPAIHEKLAHEICLNTSTVRQIPPSTYGTILNMFNKLCCAQTLFTPFESSEFPGADLLSYFLCHYLDEFQSVYPVFHMPTFDLNEAHWILILTISGIGSCLINSPDTARYAYPLQEFARRAILVEKETYKPASVPIWLIQAMLLNCIGLIYGGDDQAKSLGLSSLSDLVRFAHQEKLLSNIDPNINSSTTWKQWVELEMARRTGYLIWLLDSTLVYTETDFRPLFTLKDAQAPIPSHEILWDAGSEKAWEALNHEENLSLYSATEVLFIEKRLVSNIGEFGHTLLLHALYQRLWEVSDYFQSPLTCWNPNAARQSREAAIPSSDAVWLPGIPMYSKWRNSACDCLDTLHWFANGTIAKAAGLEHSTVLHLHTARIVLLVPFQEIRNLATSLADGTVPWDNGLERSPAWQHARRWVRHDQYKARLAIVHAGSVLWYVRRYSTNAFHEPIAVFLATLTLWAYGLCIYDPCGTQRKSPTADVELEGLQPQQRPSICEPDLAPTFIHLDRPCDDEIVQLFVREGQTMSGNVTGVGDICSLHGPSRILKEGIRILSSLASTWGGTHEYIDILSRLGDRVSLPMQE</sequence>
<evidence type="ECO:0000313" key="9">
    <source>
        <dbReference type="Proteomes" id="UP000214365"/>
    </source>
</evidence>
<dbReference type="RefSeq" id="XP_020116293.1">
    <property type="nucleotide sequence ID" value="XM_020263385.1"/>
</dbReference>
<feature type="domain" description="Xylanolytic transcriptional activator regulatory" evidence="7">
    <location>
        <begin position="575"/>
        <end position="774"/>
    </location>
</feature>
<evidence type="ECO:0000256" key="4">
    <source>
        <dbReference type="ARBA" id="ARBA00023163"/>
    </source>
</evidence>
<dbReference type="PANTHER" id="PTHR47660">
    <property type="entry name" value="TRANSCRIPTION FACTOR WITH C2H2 AND ZN(2)-CYS(6) DNA BINDING DOMAIN (EUROFUNG)-RELATED-RELATED"/>
    <property type="match status" value="1"/>
</dbReference>
<evidence type="ECO:0000256" key="1">
    <source>
        <dbReference type="ARBA" id="ARBA00022723"/>
    </source>
</evidence>
<keyword evidence="1" id="KW-0479">Metal-binding</keyword>
<feature type="compositionally biased region" description="Polar residues" evidence="6">
    <location>
        <begin position="278"/>
        <end position="289"/>
    </location>
</feature>
<dbReference type="GeneID" id="31008247"/>
<dbReference type="OrthoDB" id="654211at2759"/>
<dbReference type="Proteomes" id="UP000214365">
    <property type="component" value="Unassembled WGS sequence"/>
</dbReference>